<dbReference type="PANTHER" id="PTHR13285:SF23">
    <property type="entry name" value="TEICHOIC ACID D-ALANYLTRANSFERASE"/>
    <property type="match status" value="1"/>
</dbReference>
<keyword evidence="3 9" id="KW-1003">Cell membrane</keyword>
<dbReference type="AlphaFoldDB" id="A0A6N6RM83"/>
<dbReference type="InterPro" id="IPR004299">
    <property type="entry name" value="MBOAT_fam"/>
</dbReference>
<comment type="similarity">
    <text evidence="2 9">Belongs to the membrane-bound acyltransferase family.</text>
</comment>
<evidence type="ECO:0000256" key="1">
    <source>
        <dbReference type="ARBA" id="ARBA00004651"/>
    </source>
</evidence>
<gene>
    <name evidence="11" type="ORF">F8C67_02790</name>
</gene>
<feature type="transmembrane region" description="Helical" evidence="10">
    <location>
        <begin position="20"/>
        <end position="39"/>
    </location>
</feature>
<keyword evidence="8 9" id="KW-0012">Acyltransferase</keyword>
<feature type="transmembrane region" description="Helical" evidence="10">
    <location>
        <begin position="523"/>
        <end position="541"/>
    </location>
</feature>
<accession>A0A6N6RM83</accession>
<dbReference type="GO" id="GO:0042121">
    <property type="term" value="P:alginic acid biosynthetic process"/>
    <property type="evidence" value="ECO:0007669"/>
    <property type="project" value="InterPro"/>
</dbReference>
<sequence>MAWDSILEYLTYNDGRPLLFTDIVFWVFFAVVLTIYSFVHKERALRNAFLFLASLYFYYKTSGFFFTILLFSTAVDFFIGHAIYGANKKLHKQLWVALSVTVNLLVLGYFKYSYFVVDFINSSFGTSLEVSNFFASTANSWFGTDFVEKKILLPVGISFFTFQTISYSVDIYRGLIKPVKNPLDFGFYVSFFPQLVAGPIVRASEFIPQLYQEYKLTRAQFGTGVFWILNGLLKKVLLADYIAVNFVDRIFENPTMYTGFENMMALFGYSLQVYADFSGYTDIAIGIALLLGFQLPVNFNSPYKASSVAEFWKRWHISLSTWLRDYLYIPIGGNRKGSIFSYSSMFTILFTVSLLASSWVVPVVCAAVVATAAVLSQVSQKFRHWMENNINIMLTMLLGGLWHGSSWNFVIWGGLNGLGLVVYKLWKKISPWGDKSKWYFRAWGIVLTFVFITFTRTWFRNESFDNALIMLNQIGGSFNLALVPEILSGFWNVFLVMGIGMIIHWFPSSFKLYYRELFVKSHWAIQIFVSFFACIAAYQVLSADLQPFIYFAF</sequence>
<keyword evidence="7 9" id="KW-0472">Membrane</keyword>
<evidence type="ECO:0000256" key="10">
    <source>
        <dbReference type="SAM" id="Phobius"/>
    </source>
</evidence>
<protein>
    <submittedName>
        <fullName evidence="11">MBOAT family protein</fullName>
    </submittedName>
</protein>
<evidence type="ECO:0000256" key="8">
    <source>
        <dbReference type="ARBA" id="ARBA00023315"/>
    </source>
</evidence>
<dbReference type="PIRSF" id="PIRSF016636">
    <property type="entry name" value="AlgI_DltB"/>
    <property type="match status" value="1"/>
</dbReference>
<dbReference type="InterPro" id="IPR024194">
    <property type="entry name" value="Ac/AlaTfrase_AlgI/DltB"/>
</dbReference>
<dbReference type="Pfam" id="PF03062">
    <property type="entry name" value="MBOAT"/>
    <property type="match status" value="1"/>
</dbReference>
<evidence type="ECO:0000313" key="12">
    <source>
        <dbReference type="Proteomes" id="UP000468650"/>
    </source>
</evidence>
<name>A0A6N6RM83_9FLAO</name>
<dbReference type="GO" id="GO:0005886">
    <property type="term" value="C:plasma membrane"/>
    <property type="evidence" value="ECO:0007669"/>
    <property type="project" value="UniProtKB-SubCell"/>
</dbReference>
<dbReference type="GO" id="GO:0016746">
    <property type="term" value="F:acyltransferase activity"/>
    <property type="evidence" value="ECO:0007669"/>
    <property type="project" value="UniProtKB-KW"/>
</dbReference>
<evidence type="ECO:0000256" key="2">
    <source>
        <dbReference type="ARBA" id="ARBA00010323"/>
    </source>
</evidence>
<keyword evidence="4 9" id="KW-0808">Transferase</keyword>
<dbReference type="InterPro" id="IPR051085">
    <property type="entry name" value="MB_O-acyltransferase"/>
</dbReference>
<evidence type="ECO:0000256" key="9">
    <source>
        <dbReference type="PIRNR" id="PIRNR016636"/>
    </source>
</evidence>
<keyword evidence="5 10" id="KW-0812">Transmembrane</keyword>
<feature type="transmembrane region" description="Helical" evidence="10">
    <location>
        <begin position="273"/>
        <end position="293"/>
    </location>
</feature>
<dbReference type="PIRSF" id="PIRSF500217">
    <property type="entry name" value="AlgI"/>
    <property type="match status" value="1"/>
</dbReference>
<keyword evidence="6 10" id="KW-1133">Transmembrane helix</keyword>
<evidence type="ECO:0000256" key="3">
    <source>
        <dbReference type="ARBA" id="ARBA00022475"/>
    </source>
</evidence>
<feature type="transmembrane region" description="Helical" evidence="10">
    <location>
        <begin position="345"/>
        <end position="373"/>
    </location>
</feature>
<proteinExistence type="inferred from homology"/>
<evidence type="ECO:0000256" key="5">
    <source>
        <dbReference type="ARBA" id="ARBA00022692"/>
    </source>
</evidence>
<reference evidence="11 12" key="1">
    <citation type="submission" date="2019-09" db="EMBL/GenBank/DDBJ databases">
        <title>Genomes of family Cryomorphaceae.</title>
        <authorList>
            <person name="Bowman J.P."/>
        </authorList>
    </citation>
    <scope>NUCLEOTIDE SEQUENCE [LARGE SCALE GENOMIC DNA]</scope>
    <source>
        <strain evidence="11 12">LMG 25704</strain>
    </source>
</reference>
<feature type="transmembrane region" description="Helical" evidence="10">
    <location>
        <begin position="385"/>
        <end position="403"/>
    </location>
</feature>
<feature type="transmembrane region" description="Helical" evidence="10">
    <location>
        <begin position="409"/>
        <end position="426"/>
    </location>
</feature>
<dbReference type="PANTHER" id="PTHR13285">
    <property type="entry name" value="ACYLTRANSFERASE"/>
    <property type="match status" value="1"/>
</dbReference>
<dbReference type="OrthoDB" id="9805788at2"/>
<organism evidence="11 12">
    <name type="scientific">Phaeocystidibacter luteus</name>
    <dbReference type="NCBI Taxonomy" id="911197"/>
    <lineage>
        <taxon>Bacteria</taxon>
        <taxon>Pseudomonadati</taxon>
        <taxon>Bacteroidota</taxon>
        <taxon>Flavobacteriia</taxon>
        <taxon>Flavobacteriales</taxon>
        <taxon>Phaeocystidibacteraceae</taxon>
        <taxon>Phaeocystidibacter</taxon>
    </lineage>
</organism>
<dbReference type="EMBL" id="WBVO01000001">
    <property type="protein sequence ID" value="KAB2814687.1"/>
    <property type="molecule type" value="Genomic_DNA"/>
</dbReference>
<dbReference type="Proteomes" id="UP000468650">
    <property type="component" value="Unassembled WGS sequence"/>
</dbReference>
<evidence type="ECO:0000256" key="6">
    <source>
        <dbReference type="ARBA" id="ARBA00022989"/>
    </source>
</evidence>
<feature type="transmembrane region" description="Helical" evidence="10">
    <location>
        <begin position="438"/>
        <end position="459"/>
    </location>
</feature>
<dbReference type="RefSeq" id="WP_151666266.1">
    <property type="nucleotide sequence ID" value="NZ_WBVO01000001.1"/>
</dbReference>
<dbReference type="InterPro" id="IPR028362">
    <property type="entry name" value="AlgI"/>
</dbReference>
<comment type="subcellular location">
    <subcellularLocation>
        <location evidence="1">Cell membrane</location>
        <topology evidence="1">Multi-pass membrane protein</topology>
    </subcellularLocation>
</comment>
<feature type="transmembrane region" description="Helical" evidence="10">
    <location>
        <begin position="479"/>
        <end position="503"/>
    </location>
</feature>
<keyword evidence="12" id="KW-1185">Reference proteome</keyword>
<feature type="transmembrane region" description="Helical" evidence="10">
    <location>
        <begin position="94"/>
        <end position="112"/>
    </location>
</feature>
<evidence type="ECO:0000256" key="4">
    <source>
        <dbReference type="ARBA" id="ARBA00022679"/>
    </source>
</evidence>
<comment type="caution">
    <text evidence="11">The sequence shown here is derived from an EMBL/GenBank/DDBJ whole genome shotgun (WGS) entry which is preliminary data.</text>
</comment>
<evidence type="ECO:0000313" key="11">
    <source>
        <dbReference type="EMBL" id="KAB2814687.1"/>
    </source>
</evidence>
<feature type="transmembrane region" description="Helical" evidence="10">
    <location>
        <begin position="65"/>
        <end position="87"/>
    </location>
</feature>
<evidence type="ECO:0000256" key="7">
    <source>
        <dbReference type="ARBA" id="ARBA00023136"/>
    </source>
</evidence>